<comment type="similarity">
    <text evidence="1">Belongs to the peptidase M20A family.</text>
</comment>
<proteinExistence type="inferred from homology"/>
<dbReference type="Pfam" id="PF01546">
    <property type="entry name" value="Peptidase_M20"/>
    <property type="match status" value="1"/>
</dbReference>
<dbReference type="InterPro" id="IPR002933">
    <property type="entry name" value="Peptidase_M20"/>
</dbReference>
<protein>
    <recommendedName>
        <fullName evidence="4">Acetylornithine deacetylase</fullName>
    </recommendedName>
</protein>
<sequence length="160" mass="16950">MTATTVPVIDEDACLALLVQLIRIKSYTETAGELQITQLLADKMQDLGLDADVHHFADGARQNAIGRWQGSDPAGGTSKTLLFNGHLDTNPVGEGWTVDPWEGKVDDDFVYGIGVSNMKAGCAAYFCAVQTLKAGGGGVGTVAAIWQGRMDADCFVNCEP</sequence>
<name>A0ABR3TYI0_9PEZI</name>
<reference evidence="2 3" key="1">
    <citation type="journal article" date="2023" name="Plant Dis.">
        <title>First Report of Diplodia intermedia Causing Canker and Dieback Diseases on Apple Trees in Canada.</title>
        <authorList>
            <person name="Ellouze W."/>
            <person name="Ilyukhin E."/>
            <person name="Sulman M."/>
            <person name="Ali S."/>
        </authorList>
    </citation>
    <scope>NUCLEOTIDE SEQUENCE [LARGE SCALE GENOMIC DNA]</scope>
    <source>
        <strain evidence="2 3">M45-28</strain>
    </source>
</reference>
<dbReference type="Proteomes" id="UP001521184">
    <property type="component" value="Unassembled WGS sequence"/>
</dbReference>
<evidence type="ECO:0000313" key="3">
    <source>
        <dbReference type="Proteomes" id="UP001521184"/>
    </source>
</evidence>
<dbReference type="PANTHER" id="PTHR43808">
    <property type="entry name" value="ACETYLORNITHINE DEACETYLASE"/>
    <property type="match status" value="1"/>
</dbReference>
<dbReference type="EMBL" id="JAKEKT020000013">
    <property type="protein sequence ID" value="KAL1647069.1"/>
    <property type="molecule type" value="Genomic_DNA"/>
</dbReference>
<keyword evidence="3" id="KW-1185">Reference proteome</keyword>
<dbReference type="InterPro" id="IPR050072">
    <property type="entry name" value="Peptidase_M20A"/>
</dbReference>
<comment type="caution">
    <text evidence="2">The sequence shown here is derived from an EMBL/GenBank/DDBJ whole genome shotgun (WGS) entry which is preliminary data.</text>
</comment>
<dbReference type="SUPFAM" id="SSF53187">
    <property type="entry name" value="Zn-dependent exopeptidases"/>
    <property type="match status" value="1"/>
</dbReference>
<accession>A0ABR3TYI0</accession>
<evidence type="ECO:0000313" key="2">
    <source>
        <dbReference type="EMBL" id="KAL1647069.1"/>
    </source>
</evidence>
<evidence type="ECO:0008006" key="4">
    <source>
        <dbReference type="Google" id="ProtNLM"/>
    </source>
</evidence>
<gene>
    <name evidence="2" type="ORF">SLS58_002839</name>
</gene>
<organism evidence="2 3">
    <name type="scientific">Diplodia intermedia</name>
    <dbReference type="NCBI Taxonomy" id="856260"/>
    <lineage>
        <taxon>Eukaryota</taxon>
        <taxon>Fungi</taxon>
        <taxon>Dikarya</taxon>
        <taxon>Ascomycota</taxon>
        <taxon>Pezizomycotina</taxon>
        <taxon>Dothideomycetes</taxon>
        <taxon>Dothideomycetes incertae sedis</taxon>
        <taxon>Botryosphaeriales</taxon>
        <taxon>Botryosphaeriaceae</taxon>
        <taxon>Diplodia</taxon>
    </lineage>
</organism>
<evidence type="ECO:0000256" key="1">
    <source>
        <dbReference type="ARBA" id="ARBA00006247"/>
    </source>
</evidence>
<dbReference type="Gene3D" id="3.40.630.10">
    <property type="entry name" value="Zn peptidases"/>
    <property type="match status" value="1"/>
</dbReference>